<name>A0ABU6HGE6_9RHOB</name>
<dbReference type="RefSeq" id="WP_326296698.1">
    <property type="nucleotide sequence ID" value="NZ_JAYLLH010000007.1"/>
</dbReference>
<organism evidence="1 2">
    <name type="scientific">Mesobacterium hydrothermale</name>
    <dbReference type="NCBI Taxonomy" id="3111907"/>
    <lineage>
        <taxon>Bacteria</taxon>
        <taxon>Pseudomonadati</taxon>
        <taxon>Pseudomonadota</taxon>
        <taxon>Alphaproteobacteria</taxon>
        <taxon>Rhodobacterales</taxon>
        <taxon>Roseobacteraceae</taxon>
        <taxon>Mesobacterium</taxon>
    </lineage>
</organism>
<dbReference type="Proteomes" id="UP001348149">
    <property type="component" value="Unassembled WGS sequence"/>
</dbReference>
<accession>A0ABU6HGE6</accession>
<keyword evidence="2" id="KW-1185">Reference proteome</keyword>
<dbReference type="EMBL" id="JAYLLH010000007">
    <property type="protein sequence ID" value="MEC3861036.1"/>
    <property type="molecule type" value="Genomic_DNA"/>
</dbReference>
<dbReference type="Pfam" id="PF20044">
    <property type="entry name" value="DUF6446"/>
    <property type="match status" value="1"/>
</dbReference>
<evidence type="ECO:0000313" key="2">
    <source>
        <dbReference type="Proteomes" id="UP001348149"/>
    </source>
</evidence>
<evidence type="ECO:0000313" key="1">
    <source>
        <dbReference type="EMBL" id="MEC3861036.1"/>
    </source>
</evidence>
<comment type="caution">
    <text evidence="1">The sequence shown here is derived from an EMBL/GenBank/DDBJ whole genome shotgun (WGS) entry which is preliminary data.</text>
</comment>
<dbReference type="InterPro" id="IPR045616">
    <property type="entry name" value="DUF6446"/>
</dbReference>
<gene>
    <name evidence="1" type="ORF">VK792_07040</name>
</gene>
<protein>
    <submittedName>
        <fullName evidence="1">DUF6446 family protein</fullName>
    </submittedName>
</protein>
<reference evidence="1 2" key="1">
    <citation type="submission" date="2024-01" db="EMBL/GenBank/DDBJ databases">
        <title>Mesobacterium rodlantinim sp. nov., isolated from shallow sea hydrothermal systems off Kueishantao Island.</title>
        <authorList>
            <person name="Su Z."/>
            <person name="Tang K."/>
        </authorList>
    </citation>
    <scope>NUCLEOTIDE SEQUENCE [LARGE SCALE GENOMIC DNA]</scope>
    <source>
        <strain evidence="1 2">TK19101</strain>
    </source>
</reference>
<proteinExistence type="predicted"/>
<sequence length="171" mass="18547">MSGKLLAGGIVLISLIFGAIVYYTQVYYYYQDVPADQAVVRLTVLASGELEEIPTTDLRAIDATSSPIRYRACFTTPLSLAMMSETYESYDGAAPRNAPGWFDCFDAAAIGAEIEAGTALVFTGQRNIEYGIDRVVAVTGDGRGYVWEEINECGDKAYDGTPLGENCPPRE</sequence>